<evidence type="ECO:0000313" key="2">
    <source>
        <dbReference type="Proteomes" id="UP000478052"/>
    </source>
</evidence>
<organism evidence="1 2">
    <name type="scientific">Aphis craccivora</name>
    <name type="common">Cowpea aphid</name>
    <dbReference type="NCBI Taxonomy" id="307492"/>
    <lineage>
        <taxon>Eukaryota</taxon>
        <taxon>Metazoa</taxon>
        <taxon>Ecdysozoa</taxon>
        <taxon>Arthropoda</taxon>
        <taxon>Hexapoda</taxon>
        <taxon>Insecta</taxon>
        <taxon>Pterygota</taxon>
        <taxon>Neoptera</taxon>
        <taxon>Paraneoptera</taxon>
        <taxon>Hemiptera</taxon>
        <taxon>Sternorrhyncha</taxon>
        <taxon>Aphidomorpha</taxon>
        <taxon>Aphidoidea</taxon>
        <taxon>Aphididae</taxon>
        <taxon>Aphidini</taxon>
        <taxon>Aphis</taxon>
        <taxon>Aphis</taxon>
    </lineage>
</organism>
<protein>
    <submittedName>
        <fullName evidence="1">Reverse transcriptase domain-containing protein</fullName>
    </submittedName>
</protein>
<comment type="caution">
    <text evidence="1">The sequence shown here is derived from an EMBL/GenBank/DDBJ whole genome shotgun (WGS) entry which is preliminary data.</text>
</comment>
<sequence length="110" mass="13418">MDWCTMTTKERHNEELYGICEFFHNTYIRCKRLEWLGYVRRINGDVLRNILIGKVNKNQLFRKLKTKWKNTIEKDTILVDGIETLDWILDSEKWRGLLEIAQDRNESLRW</sequence>
<gene>
    <name evidence="1" type="ORF">FWK35_00008586</name>
</gene>
<keyword evidence="1" id="KW-0695">RNA-directed DNA polymerase</keyword>
<dbReference type="GO" id="GO:0003964">
    <property type="term" value="F:RNA-directed DNA polymerase activity"/>
    <property type="evidence" value="ECO:0007669"/>
    <property type="project" value="UniProtKB-KW"/>
</dbReference>
<name>A0A6G0ZAB8_APHCR</name>
<reference evidence="1 2" key="1">
    <citation type="submission" date="2019-08" db="EMBL/GenBank/DDBJ databases">
        <title>Whole genome of Aphis craccivora.</title>
        <authorList>
            <person name="Voronova N.V."/>
            <person name="Shulinski R.S."/>
            <person name="Bandarenka Y.V."/>
            <person name="Zhorov D.G."/>
            <person name="Warner D."/>
        </authorList>
    </citation>
    <scope>NUCLEOTIDE SEQUENCE [LARGE SCALE GENOMIC DNA]</scope>
    <source>
        <strain evidence="1">180601</strain>
        <tissue evidence="1">Whole Body</tissue>
    </source>
</reference>
<keyword evidence="1" id="KW-0548">Nucleotidyltransferase</keyword>
<evidence type="ECO:0000313" key="1">
    <source>
        <dbReference type="EMBL" id="KAF0767807.1"/>
    </source>
</evidence>
<accession>A0A6G0ZAB8</accession>
<keyword evidence="2" id="KW-1185">Reference proteome</keyword>
<keyword evidence="1" id="KW-0808">Transferase</keyword>
<dbReference type="Proteomes" id="UP000478052">
    <property type="component" value="Unassembled WGS sequence"/>
</dbReference>
<proteinExistence type="predicted"/>
<dbReference type="AlphaFoldDB" id="A0A6G0ZAB8"/>
<dbReference type="EMBL" id="VUJU01000887">
    <property type="protein sequence ID" value="KAF0767807.1"/>
    <property type="molecule type" value="Genomic_DNA"/>
</dbReference>